<dbReference type="SUPFAM" id="SSF52540">
    <property type="entry name" value="P-loop containing nucleoside triphosphate hydrolases"/>
    <property type="match status" value="1"/>
</dbReference>
<evidence type="ECO:0008006" key="4">
    <source>
        <dbReference type="Google" id="ProtNLM"/>
    </source>
</evidence>
<dbReference type="EMBL" id="LMTZ01000002">
    <property type="protein sequence ID" value="KST70231.1"/>
    <property type="molecule type" value="Genomic_DNA"/>
</dbReference>
<gene>
    <name evidence="1" type="ORF">BC008_27285</name>
    <name evidence="2" type="ORF">BC008_36890</name>
</gene>
<proteinExistence type="predicted"/>
<dbReference type="AlphaFoldDB" id="A0A0V8A0I4"/>
<organism evidence="2 3">
    <name type="scientific">Mastigocoleus testarum BC008</name>
    <dbReference type="NCBI Taxonomy" id="371196"/>
    <lineage>
        <taxon>Bacteria</taxon>
        <taxon>Bacillati</taxon>
        <taxon>Cyanobacteriota</taxon>
        <taxon>Cyanophyceae</taxon>
        <taxon>Nostocales</taxon>
        <taxon>Hapalosiphonaceae</taxon>
        <taxon>Mastigocoleus</taxon>
    </lineage>
</organism>
<evidence type="ECO:0000313" key="3">
    <source>
        <dbReference type="Proteomes" id="UP000053372"/>
    </source>
</evidence>
<dbReference type="RefSeq" id="WP_027842392.1">
    <property type="nucleotide sequence ID" value="NZ_LMTZ01000002.1"/>
</dbReference>
<dbReference type="Proteomes" id="UP000053372">
    <property type="component" value="Unassembled WGS sequence"/>
</dbReference>
<keyword evidence="3" id="KW-1185">Reference proteome</keyword>
<reference evidence="2 3" key="1">
    <citation type="journal article" date="2015" name="Genome Announc.">
        <title>Draft Genome of the Euendolithic (true boring) Cyanobacterium Mastigocoleus testarum strain BC008.</title>
        <authorList>
            <person name="Guida B.S."/>
            <person name="Garcia-Pichel F."/>
        </authorList>
    </citation>
    <scope>NUCLEOTIDE SEQUENCE [LARGE SCALE GENOMIC DNA]</scope>
    <source>
        <strain evidence="2 3">BC008</strain>
    </source>
</reference>
<name>A0A0V8A0I4_9CYAN</name>
<dbReference type="Gene3D" id="3.40.50.300">
    <property type="entry name" value="P-loop containing nucleotide triphosphate hydrolases"/>
    <property type="match status" value="1"/>
</dbReference>
<evidence type="ECO:0000313" key="2">
    <source>
        <dbReference type="EMBL" id="KST70231.1"/>
    </source>
</evidence>
<evidence type="ECO:0000313" key="1">
    <source>
        <dbReference type="EMBL" id="KST66893.1"/>
    </source>
</evidence>
<dbReference type="InterPro" id="IPR027417">
    <property type="entry name" value="P-loop_NTPase"/>
</dbReference>
<accession>A0A0V8A0I4</accession>
<protein>
    <recommendedName>
        <fullName evidence="4">Dynamin family protein</fullName>
    </recommendedName>
</protein>
<dbReference type="OrthoDB" id="530015at2"/>
<sequence>MPSRAEQVANIVERRSRYLPEKIATVEKKLQAEASALYNLETQREALLQDNTNNQVLEDLKAIDFGDIQSGINSELIVLSKLRSRFSRNTLNIGVMGLMGQGKSTLLKSLSGLSDREIPAYEGAACTAVRSVVCNQVGSVQVRVILHSEKTFLEEVILPYYRTLKLKPEPCNLNEFALASLPEQAPVGATDEAVYQHLLSDYFQNLEQYRHLIVPGIEPQQKVIPVEEVAEYVRQERNTQGKLITFKHLAVREVNIFCPFENPDVGQIALVDIPGLGDSKLGDETVMLETLGKAVDVVLFITRPDPQRYQWRKVDTDLYDTAARELNNLAGRAFMVINHSQRTDNMHACRALKDSLQMQVVSCEIADCSNSDDANQVFDRILNYLAEHILEIDQEYARQSQERLLKIQQDIDLIIQSARKVFSGTDNNLSRMIDDTYDDLFGTDRDGWWREITIAFQNLRLEFAKRCQLPSHSLESSIERVYQNCKENAGILTADDPENEINQQIQASNPMKAYGDYRDLLRTLLSDRFNNLDEGLKESTDEVKARIAEILITSGKLSIFPNYSADSEFIKAFREFLEQEHSDLRRLLLGFQIIDSFELSYSGLIEPQIYQHLVELSNIQLPNDEPQDVTLKVGPNTNADLIFNALQIDYDRTVARIKAALEELIYQPSIAAYARIEKFIDNIIYHKEAQKDWKKFLRRVRTKVWAQEIGKLEQEQKLQQDWLNSVNKLEEVNRVETIQFLT</sequence>
<dbReference type="EMBL" id="LMTZ01000093">
    <property type="protein sequence ID" value="KST66893.1"/>
    <property type="molecule type" value="Genomic_DNA"/>
</dbReference>
<comment type="caution">
    <text evidence="2">The sequence shown here is derived from an EMBL/GenBank/DDBJ whole genome shotgun (WGS) entry which is preliminary data.</text>
</comment>